<reference evidence="1 2" key="1">
    <citation type="submission" date="2020-07" db="EMBL/GenBank/DDBJ databases">
        <title>MOT database genomes.</title>
        <authorList>
            <person name="Joseph S."/>
            <person name="Aduse-Opoku J."/>
            <person name="Hashim A."/>
            <person name="Wade W."/>
            <person name="Curtis M."/>
        </authorList>
    </citation>
    <scope>NUCLEOTIDE SEQUENCE [LARGE SCALE GENOMIC DNA]</scope>
    <source>
        <strain evidence="1 2">DSM 100099</strain>
    </source>
</reference>
<name>A0A853F031_9MICO</name>
<accession>A0A853F031</accession>
<keyword evidence="2" id="KW-1185">Reference proteome</keyword>
<organism evidence="1 2">
    <name type="scientific">Sanguibacter inulinus</name>
    <dbReference type="NCBI Taxonomy" id="60922"/>
    <lineage>
        <taxon>Bacteria</taxon>
        <taxon>Bacillati</taxon>
        <taxon>Actinomycetota</taxon>
        <taxon>Actinomycetes</taxon>
        <taxon>Micrococcales</taxon>
        <taxon>Sanguibacteraceae</taxon>
        <taxon>Sanguibacter</taxon>
    </lineage>
</organism>
<evidence type="ECO:0000313" key="1">
    <source>
        <dbReference type="EMBL" id="NYS95484.1"/>
    </source>
</evidence>
<proteinExistence type="predicted"/>
<sequence length="256" mass="27899">MFTDVPTDTDTDLAAGSAGPADAALVEDVSSGDVDAFLELWRRHRQAAYDFAERWSPPGSPSESAVNRAFADVLLEISAGCDVDGPFRLHLYRTLFAESSWALRPDVPLVVRAFGALSAQSRTVLWYRVVEDEPTGSVALMAGVHGDELYALQRVAEVELRTRWLAEIVEAPSTAPGCAWMVPRIDLRPCGVLAPASEERYDSHLHRCGHCQQVILDLADVSALLHHAAHALVAPRDEDQDCRYPQGRPAAGSQTT</sequence>
<dbReference type="AlphaFoldDB" id="A0A853F031"/>
<evidence type="ECO:0000313" key="2">
    <source>
        <dbReference type="Proteomes" id="UP000561011"/>
    </source>
</evidence>
<comment type="caution">
    <text evidence="1">The sequence shown here is derived from an EMBL/GenBank/DDBJ whole genome shotgun (WGS) entry which is preliminary data.</text>
</comment>
<dbReference type="Gene3D" id="1.10.1740.10">
    <property type="match status" value="1"/>
</dbReference>
<protein>
    <submittedName>
        <fullName evidence="1">Uncharacterized protein</fullName>
    </submittedName>
</protein>
<dbReference type="RefSeq" id="WP_179914628.1">
    <property type="nucleotide sequence ID" value="NZ_JACBYE010000079.1"/>
</dbReference>
<dbReference type="EMBL" id="JACBYE010000079">
    <property type="protein sequence ID" value="NYS95484.1"/>
    <property type="molecule type" value="Genomic_DNA"/>
</dbReference>
<gene>
    <name evidence="1" type="ORF">HZZ10_18425</name>
</gene>
<dbReference type="Proteomes" id="UP000561011">
    <property type="component" value="Unassembled WGS sequence"/>
</dbReference>